<dbReference type="InterPro" id="IPR005702">
    <property type="entry name" value="Wzc-like_C"/>
</dbReference>
<keyword evidence="12" id="KW-1185">Reference proteome</keyword>
<keyword evidence="2" id="KW-1003">Cell membrane</keyword>
<dbReference type="OrthoDB" id="184939at2"/>
<dbReference type="InterPro" id="IPR050445">
    <property type="entry name" value="Bact_polysacc_biosynth/exp"/>
</dbReference>
<evidence type="ECO:0000256" key="4">
    <source>
        <dbReference type="ARBA" id="ARBA00022741"/>
    </source>
</evidence>
<dbReference type="SUPFAM" id="SSF52540">
    <property type="entry name" value="P-loop containing nucleoside triphosphate hydrolases"/>
    <property type="match status" value="1"/>
</dbReference>
<evidence type="ECO:0000313" key="11">
    <source>
        <dbReference type="EMBL" id="EEF62365.1"/>
    </source>
</evidence>
<evidence type="ECO:0000256" key="3">
    <source>
        <dbReference type="ARBA" id="ARBA00022692"/>
    </source>
</evidence>
<dbReference type="InterPro" id="IPR027417">
    <property type="entry name" value="P-loop_NTPase"/>
</dbReference>
<comment type="caution">
    <text evidence="11">The sequence shown here is derived from an EMBL/GenBank/DDBJ whole genome shotgun (WGS) entry which is preliminary data.</text>
</comment>
<accession>B9XD19</accession>
<keyword evidence="6 9" id="KW-1133">Transmembrane helix</keyword>
<name>B9XD19_PEDPL</name>
<reference evidence="11 12" key="1">
    <citation type="journal article" date="2011" name="J. Bacteriol.">
        <title>Genome sequence of 'Pedosphaera parvula' Ellin514, an aerobic Verrucomicrobial isolate from pasture soil.</title>
        <authorList>
            <person name="Kant R."/>
            <person name="van Passel M.W."/>
            <person name="Sangwan P."/>
            <person name="Palva A."/>
            <person name="Lucas S."/>
            <person name="Copeland A."/>
            <person name="Lapidus A."/>
            <person name="Glavina Del Rio T."/>
            <person name="Dalin E."/>
            <person name="Tice H."/>
            <person name="Bruce D."/>
            <person name="Goodwin L."/>
            <person name="Pitluck S."/>
            <person name="Chertkov O."/>
            <person name="Larimer F.W."/>
            <person name="Land M.L."/>
            <person name="Hauser L."/>
            <person name="Brettin T.S."/>
            <person name="Detter J.C."/>
            <person name="Han S."/>
            <person name="de Vos W.M."/>
            <person name="Janssen P.H."/>
            <person name="Smidt H."/>
        </authorList>
    </citation>
    <scope>NUCLEOTIDE SEQUENCE [LARGE SCALE GENOMIC DNA]</scope>
    <source>
        <strain evidence="11 12">Ellin514</strain>
    </source>
</reference>
<feature type="transmembrane region" description="Helical" evidence="9">
    <location>
        <begin position="29"/>
        <end position="46"/>
    </location>
</feature>
<evidence type="ECO:0000256" key="7">
    <source>
        <dbReference type="ARBA" id="ARBA00023136"/>
    </source>
</evidence>
<organism evidence="11 12">
    <name type="scientific">Pedosphaera parvula (strain Ellin514)</name>
    <dbReference type="NCBI Taxonomy" id="320771"/>
    <lineage>
        <taxon>Bacteria</taxon>
        <taxon>Pseudomonadati</taxon>
        <taxon>Verrucomicrobiota</taxon>
        <taxon>Pedosphaerae</taxon>
        <taxon>Pedosphaerales</taxon>
        <taxon>Pedosphaeraceae</taxon>
        <taxon>Pedosphaera</taxon>
    </lineage>
</organism>
<proteinExistence type="predicted"/>
<dbReference type="RefSeq" id="WP_007413717.1">
    <property type="nucleotide sequence ID" value="NZ_ABOX02000005.1"/>
</dbReference>
<dbReference type="GO" id="GO:0005886">
    <property type="term" value="C:plasma membrane"/>
    <property type="evidence" value="ECO:0007669"/>
    <property type="project" value="UniProtKB-SubCell"/>
</dbReference>
<evidence type="ECO:0000313" key="12">
    <source>
        <dbReference type="Proteomes" id="UP000003688"/>
    </source>
</evidence>
<gene>
    <name evidence="11" type="ORF">Cflav_PD5000</name>
</gene>
<dbReference type="PANTHER" id="PTHR32309:SF13">
    <property type="entry name" value="FERRIC ENTEROBACTIN TRANSPORT PROTEIN FEPE"/>
    <property type="match status" value="1"/>
</dbReference>
<evidence type="ECO:0000256" key="2">
    <source>
        <dbReference type="ARBA" id="ARBA00022475"/>
    </source>
</evidence>
<keyword evidence="8" id="KW-0175">Coiled coil</keyword>
<dbReference type="AlphaFoldDB" id="B9XD19"/>
<keyword evidence="7 9" id="KW-0472">Membrane</keyword>
<dbReference type="Gene3D" id="3.40.50.300">
    <property type="entry name" value="P-loop containing nucleotide triphosphate hydrolases"/>
    <property type="match status" value="1"/>
</dbReference>
<evidence type="ECO:0000259" key="10">
    <source>
        <dbReference type="Pfam" id="PF02706"/>
    </source>
</evidence>
<evidence type="ECO:0000256" key="6">
    <source>
        <dbReference type="ARBA" id="ARBA00022989"/>
    </source>
</evidence>
<feature type="domain" description="Polysaccharide chain length determinant N-terminal" evidence="10">
    <location>
        <begin position="15"/>
        <end position="107"/>
    </location>
</feature>
<dbReference type="STRING" id="320771.Cflav_PD5000"/>
<feature type="coiled-coil region" evidence="8">
    <location>
        <begin position="363"/>
        <end position="390"/>
    </location>
</feature>
<feature type="coiled-coil region" evidence="8">
    <location>
        <begin position="183"/>
        <end position="254"/>
    </location>
</feature>
<dbReference type="InterPro" id="IPR003856">
    <property type="entry name" value="LPS_length_determ_N"/>
</dbReference>
<evidence type="ECO:0000256" key="9">
    <source>
        <dbReference type="SAM" id="Phobius"/>
    </source>
</evidence>
<evidence type="ECO:0000256" key="1">
    <source>
        <dbReference type="ARBA" id="ARBA00004651"/>
    </source>
</evidence>
<protein>
    <submittedName>
        <fullName evidence="11">Lipopolysaccharide biosynthesis protein</fullName>
    </submittedName>
</protein>
<dbReference type="CDD" id="cd05387">
    <property type="entry name" value="BY-kinase"/>
    <property type="match status" value="1"/>
</dbReference>
<keyword evidence="3 9" id="KW-0812">Transmembrane</keyword>
<evidence type="ECO:0000256" key="5">
    <source>
        <dbReference type="ARBA" id="ARBA00022840"/>
    </source>
</evidence>
<evidence type="ECO:0000256" key="8">
    <source>
        <dbReference type="SAM" id="Coils"/>
    </source>
</evidence>
<dbReference type="GO" id="GO:0004713">
    <property type="term" value="F:protein tyrosine kinase activity"/>
    <property type="evidence" value="ECO:0007669"/>
    <property type="project" value="TreeGrafter"/>
</dbReference>
<keyword evidence="5" id="KW-0067">ATP-binding</keyword>
<comment type="subcellular location">
    <subcellularLocation>
        <location evidence="1">Cell membrane</location>
        <topology evidence="1">Multi-pass membrane protein</topology>
    </subcellularLocation>
</comment>
<dbReference type="EMBL" id="ABOX02000005">
    <property type="protein sequence ID" value="EEF62365.1"/>
    <property type="molecule type" value="Genomic_DNA"/>
</dbReference>
<sequence length="755" mass="82529">MNERRQVEPSAGMGLGDVYFVLFRHKWKIIILAAAGLIAAAAFHLSQPPLYVSEAKLFIPYVLETRSASAIGGDSQIKPTDAGGHSIIDAEVEILGSLDLVEKVVDNVGAERILAKMGGGKDRAVAAAIVRGNLMVEAAAKASVIHIMFQHPDPEIVQPVLRELVSAYFKMHGEIHRSGGLSYDSLTQETDQLRSRLNDTEEALRKEKAKIGVISLGDAENSYAQQISKIQQDLLNAEAELEERQAALAALSQSSFLPVVETNKVREVKAAPPVPKEKAADYKRIWARLDALTKKESELMLQYTDENELLKEVRHQAAVVAKLKTDLEEQYPSLLTTPVISHEGAPKENNNNNLLLAAQSAQITALGAKIKVLNSQLERVKAEAASFADKEPAILELQRRKQLQETNYQYFATSLEKARINEQLGEGKLSNISQIQAPSPPVKDSAKSAKKVAMIGVSGIVAGLGWAFLMELFLDQSVKRPKDVEKRLKMRLFLSIPDANRKGFRNQARLNGSRRLLLNAGAENVLQTNGNGALEKAEPLDPAPWEPSHALHSYYEALRDRLVVHFEVINLTRTPKLVAVTSTGAGSGVSDIAAGLAACLSETGDGNVLLVDMNQEQGAAQQFFKGKPGCSLDEALDAETKSNTLVQENLYVVTEGVSNGKLPHILPKRFSNLVPKLKASDYDYIIFDMPPVNQTSVTPRLAGHMDIVLMVIEAEQTDREVVERANALLAESKAKVAAVLNKTRTYVPARLQPEL</sequence>
<keyword evidence="4" id="KW-0547">Nucleotide-binding</keyword>
<dbReference type="PANTHER" id="PTHR32309">
    <property type="entry name" value="TYROSINE-PROTEIN KINASE"/>
    <property type="match status" value="1"/>
</dbReference>
<dbReference type="Pfam" id="PF02706">
    <property type="entry name" value="Wzz"/>
    <property type="match status" value="1"/>
</dbReference>
<dbReference type="Proteomes" id="UP000003688">
    <property type="component" value="Unassembled WGS sequence"/>
</dbReference>